<evidence type="ECO:0000313" key="9">
    <source>
        <dbReference type="RefSeq" id="XP_033458948.1"/>
    </source>
</evidence>
<dbReference type="Gene3D" id="3.40.50.720">
    <property type="entry name" value="NAD(P)-binding Rossmann-like Domain"/>
    <property type="match status" value="1"/>
</dbReference>
<keyword evidence="8" id="KW-1185">Reference proteome</keyword>
<dbReference type="GO" id="GO:0005741">
    <property type="term" value="C:mitochondrial outer membrane"/>
    <property type="evidence" value="ECO:0007669"/>
    <property type="project" value="TreeGrafter"/>
</dbReference>
<dbReference type="SUPFAM" id="SSF51735">
    <property type="entry name" value="NAD(P)-binding Rossmann-fold domains"/>
    <property type="match status" value="1"/>
</dbReference>
<dbReference type="RefSeq" id="XP_033458948.1">
    <property type="nucleotide sequence ID" value="XM_033602564.1"/>
</dbReference>
<dbReference type="GO" id="GO:0005789">
    <property type="term" value="C:endoplasmic reticulum membrane"/>
    <property type="evidence" value="ECO:0007669"/>
    <property type="project" value="TreeGrafter"/>
</dbReference>
<dbReference type="GO" id="GO:0006696">
    <property type="term" value="P:ergosterol biosynthetic process"/>
    <property type="evidence" value="ECO:0007669"/>
    <property type="project" value="TreeGrafter"/>
</dbReference>
<evidence type="ECO:0000256" key="6">
    <source>
        <dbReference type="ARBA" id="ARBA00023593"/>
    </source>
</evidence>
<sequence length="459" mass="50884">MPTDQGDKRDDEEEVYRVLVTGANSGLGFSICCRVIDEFLETRPASHSLHILFSTRDVKKSDDTQRRLRLHLDHTVYKSHNKRPLTSVARIKLEGVQVDLLRFTTIKALAKQLLQRGQQLDAVVWNAGIANWRGLNWLSATWLVLTDLVHTTTYPSYMLCEVGLLAKPQLADSKSDAKSISSSQTPPDDSEPRVGRIFAANVFGHYLLTHWLRPLFTSQTRIIWTSSITALTETFSPADIQSLTNEPSYEGSKRLTDLLVLTSELPSTASYLDSFLPVSSSAAEKKGKVDARPKMFVTHPGVVGTSIADLNPVMAFFMVLVFYIARWLGSPWHGITPYKGAVAVVKLLLSPTPSSSSGGDGGQDDIIHSESISGKGKWGSAVNVWGQEYVGRTEVEGWGFGGKIGETPPGSVTGSLGRFRGWKELTEEGRVEFEEQGRQAWKEMEAMRVDWERRLGEVD</sequence>
<name>A0A6J3M4T1_9PEZI</name>
<dbReference type="InterPro" id="IPR036291">
    <property type="entry name" value="NAD(P)-bd_dom_sf"/>
</dbReference>
<keyword evidence="2" id="KW-0521">NADP</keyword>
<dbReference type="Proteomes" id="UP000504637">
    <property type="component" value="Unplaced"/>
</dbReference>
<organism evidence="9">
    <name type="scientific">Dissoconium aciculare CBS 342.82</name>
    <dbReference type="NCBI Taxonomy" id="1314786"/>
    <lineage>
        <taxon>Eukaryota</taxon>
        <taxon>Fungi</taxon>
        <taxon>Dikarya</taxon>
        <taxon>Ascomycota</taxon>
        <taxon>Pezizomycotina</taxon>
        <taxon>Dothideomycetes</taxon>
        <taxon>Dothideomycetidae</taxon>
        <taxon>Mycosphaerellales</taxon>
        <taxon>Dissoconiaceae</taxon>
        <taxon>Dissoconium</taxon>
    </lineage>
</organism>
<keyword evidence="4" id="KW-0560">Oxidoreductase</keyword>
<gene>
    <name evidence="9" type="ORF">K489DRAFT_357684</name>
</gene>
<dbReference type="PANTHER" id="PTHR43647:SF1">
    <property type="entry name" value="3-KETO-STEROID REDUCTASE ERG27"/>
    <property type="match status" value="1"/>
</dbReference>
<evidence type="ECO:0000256" key="1">
    <source>
        <dbReference type="ARBA" id="ARBA00022516"/>
    </source>
</evidence>
<accession>A0A6J3M4T1</accession>
<keyword evidence="3" id="KW-0752">Steroid biosynthesis</keyword>
<dbReference type="OrthoDB" id="9989144at2759"/>
<evidence type="ECO:0000256" key="7">
    <source>
        <dbReference type="SAM" id="MobiDB-lite"/>
    </source>
</evidence>
<proteinExistence type="inferred from homology"/>
<evidence type="ECO:0000256" key="5">
    <source>
        <dbReference type="ARBA" id="ARBA00023098"/>
    </source>
</evidence>
<evidence type="ECO:0000256" key="2">
    <source>
        <dbReference type="ARBA" id="ARBA00022857"/>
    </source>
</evidence>
<dbReference type="InterPro" id="IPR051593">
    <property type="entry name" value="Ergosterol_Biosynth_ERG27"/>
</dbReference>
<feature type="region of interest" description="Disordered" evidence="7">
    <location>
        <begin position="353"/>
        <end position="375"/>
    </location>
</feature>
<dbReference type="GeneID" id="54360364"/>
<evidence type="ECO:0000256" key="4">
    <source>
        <dbReference type="ARBA" id="ARBA00023002"/>
    </source>
</evidence>
<reference evidence="9" key="1">
    <citation type="submission" date="2020-01" db="EMBL/GenBank/DDBJ databases">
        <authorList>
            <consortium name="DOE Joint Genome Institute"/>
            <person name="Haridas S."/>
            <person name="Albert R."/>
            <person name="Binder M."/>
            <person name="Bloem J."/>
            <person name="Labutti K."/>
            <person name="Salamov A."/>
            <person name="Andreopoulos B."/>
            <person name="Baker S.E."/>
            <person name="Barry K."/>
            <person name="Bills G."/>
            <person name="Bluhm B.H."/>
            <person name="Cannon C."/>
            <person name="Castanera R."/>
            <person name="Culley D.E."/>
            <person name="Daum C."/>
            <person name="Ezra D."/>
            <person name="Gonzalez J.B."/>
            <person name="Henrissat B."/>
            <person name="Kuo A."/>
            <person name="Liang C."/>
            <person name="Lipzen A."/>
            <person name="Lutzoni F."/>
            <person name="Magnuson J."/>
            <person name="Mondo S."/>
            <person name="Nolan M."/>
            <person name="Ohm R."/>
            <person name="Pangilinan J."/>
            <person name="Park H.-J."/>
            <person name="Ramirez L."/>
            <person name="Alfaro M."/>
            <person name="Sun H."/>
            <person name="Tritt A."/>
            <person name="Yoshinaga Y."/>
            <person name="Zwiers L.-H."/>
            <person name="Turgeon B.G."/>
            <person name="Goodwin S.B."/>
            <person name="Spatafora J.W."/>
            <person name="Crous P.W."/>
            <person name="Grigoriev I.V."/>
        </authorList>
    </citation>
    <scope>NUCLEOTIDE SEQUENCE</scope>
    <source>
        <strain evidence="9">CBS 342.82</strain>
    </source>
</reference>
<dbReference type="PANTHER" id="PTHR43647">
    <property type="entry name" value="DEHYDROGENASE"/>
    <property type="match status" value="1"/>
</dbReference>
<dbReference type="GO" id="GO:0000253">
    <property type="term" value="F:3-beta-hydroxysteroid 3-dehydrogenase (NADP+) activity"/>
    <property type="evidence" value="ECO:0007669"/>
    <property type="project" value="TreeGrafter"/>
</dbReference>
<keyword evidence="1" id="KW-0444">Lipid biosynthesis</keyword>
<dbReference type="GO" id="GO:0005811">
    <property type="term" value="C:lipid droplet"/>
    <property type="evidence" value="ECO:0007669"/>
    <property type="project" value="TreeGrafter"/>
</dbReference>
<keyword evidence="5" id="KW-0443">Lipid metabolism</keyword>
<evidence type="ECO:0000256" key="3">
    <source>
        <dbReference type="ARBA" id="ARBA00022955"/>
    </source>
</evidence>
<evidence type="ECO:0000313" key="8">
    <source>
        <dbReference type="Proteomes" id="UP000504637"/>
    </source>
</evidence>
<protein>
    <submittedName>
        <fullName evidence="9">3-ketosteroid reductase</fullName>
    </submittedName>
</protein>
<dbReference type="AlphaFoldDB" id="A0A6J3M4T1"/>
<reference evidence="9" key="2">
    <citation type="submission" date="2020-04" db="EMBL/GenBank/DDBJ databases">
        <authorList>
            <consortium name="NCBI Genome Project"/>
        </authorList>
    </citation>
    <scope>NUCLEOTIDE SEQUENCE</scope>
    <source>
        <strain evidence="9">CBS 342.82</strain>
    </source>
</reference>
<comment type="similarity">
    <text evidence="6">Belongs to the short-chain dehydrogenases/reductases (SDR) family. ERG27 subfamily.</text>
</comment>
<reference evidence="9" key="3">
    <citation type="submission" date="2025-08" db="UniProtKB">
        <authorList>
            <consortium name="RefSeq"/>
        </authorList>
    </citation>
    <scope>IDENTIFICATION</scope>
    <source>
        <strain evidence="9">CBS 342.82</strain>
    </source>
</reference>